<dbReference type="RefSeq" id="WP_014825108.1">
    <property type="nucleotide sequence ID" value="NC_018066.1"/>
</dbReference>
<keyword evidence="2" id="KW-1185">Reference proteome</keyword>
<geneLocation type="plasmid" evidence="1 2">
    <name>pDESACI.01</name>
</geneLocation>
<sequence>MGGAVRRFRTLGQIQRKVKTEPLPAVELSGNRPVSNSVVLDSKSIVKVKNAGEKHQYPLRVIKVLWGRVFDLNLNCKGIDSSGPSLNETLCDLIAAALDDEDIVKRIMSKYPDRDQLVIVRSWERG</sequence>
<reference evidence="2" key="1">
    <citation type="journal article" date="2012" name="J. Bacteriol.">
        <title>Complete genome sequences of Desulfosporosinus orientis DSM765T, Desulfosporosinus youngiae DSM17734T, Desulfosporosinus meridiei DSM13257T, and Desulfosporosinus acidiphilus DSM22704T.</title>
        <authorList>
            <person name="Pester M."/>
            <person name="Brambilla E."/>
            <person name="Alazard D."/>
            <person name="Rattei T."/>
            <person name="Weinmaier T."/>
            <person name="Han J."/>
            <person name="Lucas S."/>
            <person name="Lapidus A."/>
            <person name="Cheng J.F."/>
            <person name="Goodwin L."/>
            <person name="Pitluck S."/>
            <person name="Peters L."/>
            <person name="Ovchinnikova G."/>
            <person name="Teshima H."/>
            <person name="Detter J.C."/>
            <person name="Han C.S."/>
            <person name="Tapia R."/>
            <person name="Land M.L."/>
            <person name="Hauser L."/>
            <person name="Kyrpides N.C."/>
            <person name="Ivanova N.N."/>
            <person name="Pagani I."/>
            <person name="Huntmann M."/>
            <person name="Wei C.L."/>
            <person name="Davenport K.W."/>
            <person name="Daligault H."/>
            <person name="Chain P.S."/>
            <person name="Chen A."/>
            <person name="Mavromatis K."/>
            <person name="Markowitz V."/>
            <person name="Szeto E."/>
            <person name="Mikhailova N."/>
            <person name="Pati A."/>
            <person name="Wagner M."/>
            <person name="Woyke T."/>
            <person name="Ollivier B."/>
            <person name="Klenk H.P."/>
            <person name="Spring S."/>
            <person name="Loy A."/>
        </authorList>
    </citation>
    <scope>NUCLEOTIDE SEQUENCE [LARGE SCALE GENOMIC DNA]</scope>
    <source>
        <strain evidence="2">DSM 22704 / JCM 16185 / SJ4</strain>
    </source>
</reference>
<name>I4DCS2_DESAJ</name>
<dbReference type="AlphaFoldDB" id="I4DCS2"/>
<dbReference type="HOGENOM" id="CLU_1977902_0_0_9"/>
<gene>
    <name evidence="1" type="ordered locus">Desaci_4770</name>
</gene>
<accession>I4DCS2</accession>
<dbReference type="EMBL" id="CP003640">
    <property type="protein sequence ID" value="AFM43596.1"/>
    <property type="molecule type" value="Genomic_DNA"/>
</dbReference>
<organism evidence="1 2">
    <name type="scientific">Desulfosporosinus acidiphilus (strain DSM 22704 / JCM 16185 / SJ4)</name>
    <dbReference type="NCBI Taxonomy" id="646529"/>
    <lineage>
        <taxon>Bacteria</taxon>
        <taxon>Bacillati</taxon>
        <taxon>Bacillota</taxon>
        <taxon>Clostridia</taxon>
        <taxon>Eubacteriales</taxon>
        <taxon>Desulfitobacteriaceae</taxon>
        <taxon>Desulfosporosinus</taxon>
    </lineage>
</organism>
<protein>
    <submittedName>
        <fullName evidence="1">Uncharacterized protein</fullName>
    </submittedName>
</protein>
<dbReference type="Proteomes" id="UP000002892">
    <property type="component" value="Plasmid pDESACI.01"/>
</dbReference>
<evidence type="ECO:0000313" key="1">
    <source>
        <dbReference type="EMBL" id="AFM43596.1"/>
    </source>
</evidence>
<dbReference type="KEGG" id="dai:Desaci_4770"/>
<proteinExistence type="predicted"/>
<keyword evidence="1" id="KW-0614">Plasmid</keyword>
<evidence type="ECO:0000313" key="2">
    <source>
        <dbReference type="Proteomes" id="UP000002892"/>
    </source>
</evidence>